<organism evidence="1 2">
    <name type="scientific">Heliocybe sulcata</name>
    <dbReference type="NCBI Taxonomy" id="5364"/>
    <lineage>
        <taxon>Eukaryota</taxon>
        <taxon>Fungi</taxon>
        <taxon>Dikarya</taxon>
        <taxon>Basidiomycota</taxon>
        <taxon>Agaricomycotina</taxon>
        <taxon>Agaricomycetes</taxon>
        <taxon>Gloeophyllales</taxon>
        <taxon>Gloeophyllaceae</taxon>
        <taxon>Heliocybe</taxon>
    </lineage>
</organism>
<gene>
    <name evidence="1" type="ORF">OE88DRAFT_549303</name>
</gene>
<dbReference type="Proteomes" id="UP000305948">
    <property type="component" value="Unassembled WGS sequence"/>
</dbReference>
<accession>A0A5C3MUL4</accession>
<dbReference type="EMBL" id="ML213520">
    <property type="protein sequence ID" value="TFK48156.1"/>
    <property type="molecule type" value="Genomic_DNA"/>
</dbReference>
<keyword evidence="2" id="KW-1185">Reference proteome</keyword>
<evidence type="ECO:0000313" key="2">
    <source>
        <dbReference type="Proteomes" id="UP000305948"/>
    </source>
</evidence>
<evidence type="ECO:0000313" key="1">
    <source>
        <dbReference type="EMBL" id="TFK48156.1"/>
    </source>
</evidence>
<sequence length="346" mass="38006">MALNRNAVYYGYLCDPIPPVSWLDFLTSKIPEVLLVAGSHGLTPSHFQQWVLSASHYRVRNVMHGGVVKAFIAVGSLPRAGSCTLSGVSFEDLAPVDPRTVRRIAFSDSGDCDPFRPPESTTSAFDHAVARLWLHFLGIEKPLFVTTTFSKLSCGGFSIHTMVSITRGGRTNVISKAGEYPRPSAIPWVGLPVLLVITWEDSRKLCLFYGLGCDTCLDSSNIKKINAARASRGEPPLALYEAWTVPMASDAPDSWWVLHLGYGWPHDLDTDTRIFAPSFGLRYEQAMRLLVSCGVVESDLIFDALALPCLDAYGSISCEAFQGGQKIDGMTKGLINDMIFDYRMSL</sequence>
<name>A0A5C3MUL4_9AGAM</name>
<dbReference type="AlphaFoldDB" id="A0A5C3MUL4"/>
<proteinExistence type="predicted"/>
<reference evidence="1 2" key="1">
    <citation type="journal article" date="2019" name="Nat. Ecol. Evol.">
        <title>Megaphylogeny resolves global patterns of mushroom evolution.</title>
        <authorList>
            <person name="Varga T."/>
            <person name="Krizsan K."/>
            <person name="Foldi C."/>
            <person name="Dima B."/>
            <person name="Sanchez-Garcia M."/>
            <person name="Sanchez-Ramirez S."/>
            <person name="Szollosi G.J."/>
            <person name="Szarkandi J.G."/>
            <person name="Papp V."/>
            <person name="Albert L."/>
            <person name="Andreopoulos W."/>
            <person name="Angelini C."/>
            <person name="Antonin V."/>
            <person name="Barry K.W."/>
            <person name="Bougher N.L."/>
            <person name="Buchanan P."/>
            <person name="Buyck B."/>
            <person name="Bense V."/>
            <person name="Catcheside P."/>
            <person name="Chovatia M."/>
            <person name="Cooper J."/>
            <person name="Damon W."/>
            <person name="Desjardin D."/>
            <person name="Finy P."/>
            <person name="Geml J."/>
            <person name="Haridas S."/>
            <person name="Hughes K."/>
            <person name="Justo A."/>
            <person name="Karasinski D."/>
            <person name="Kautmanova I."/>
            <person name="Kiss B."/>
            <person name="Kocsube S."/>
            <person name="Kotiranta H."/>
            <person name="LaButti K.M."/>
            <person name="Lechner B.E."/>
            <person name="Liimatainen K."/>
            <person name="Lipzen A."/>
            <person name="Lukacs Z."/>
            <person name="Mihaltcheva S."/>
            <person name="Morgado L.N."/>
            <person name="Niskanen T."/>
            <person name="Noordeloos M.E."/>
            <person name="Ohm R.A."/>
            <person name="Ortiz-Santana B."/>
            <person name="Ovrebo C."/>
            <person name="Racz N."/>
            <person name="Riley R."/>
            <person name="Savchenko A."/>
            <person name="Shiryaev A."/>
            <person name="Soop K."/>
            <person name="Spirin V."/>
            <person name="Szebenyi C."/>
            <person name="Tomsovsky M."/>
            <person name="Tulloss R.E."/>
            <person name="Uehling J."/>
            <person name="Grigoriev I.V."/>
            <person name="Vagvolgyi C."/>
            <person name="Papp T."/>
            <person name="Martin F.M."/>
            <person name="Miettinen O."/>
            <person name="Hibbett D.S."/>
            <person name="Nagy L.G."/>
        </authorList>
    </citation>
    <scope>NUCLEOTIDE SEQUENCE [LARGE SCALE GENOMIC DNA]</scope>
    <source>
        <strain evidence="1 2">OMC1185</strain>
    </source>
</reference>
<protein>
    <submittedName>
        <fullName evidence="1">Uncharacterized protein</fullName>
    </submittedName>
</protein>